<comment type="caution">
    <text evidence="3">The sequence shown here is derived from an EMBL/GenBank/DDBJ whole genome shotgun (WGS) entry which is preliminary data.</text>
</comment>
<sequence>MTKSISRIYIRLPNWIGDVCMSLPSLQAVLETGCEVVICAKPWAKDLLSGIKAHDFIALSGKWLEDRRLIKAHQQQKPTLGKSVGLLLPDSLTSALTFRLAGLPCAGYRDDGRSLLLKWPVSKPTNTLHAVESWYYLTKTALMYWGFSPSEKVSPYLSLALTQQHQQEADQIIASLNHQPFILIAPTATGKHKGREKVWPHFDELTRRLQQENYLVVMAPPPNEKEMALKNAPTATLLPPIGLGAFVALLKKATIVICNDSGVSHLASLGAPHQLTLIGVTEPTRTGPWSPTAKIVGKMDAWPSIDEVLTQIKQLI</sequence>
<dbReference type="PANTHER" id="PTHR30160:SF7">
    <property type="entry name" value="ADP-HEPTOSE--LPS HEPTOSYLTRANSFERASE 2"/>
    <property type="match status" value="1"/>
</dbReference>
<evidence type="ECO:0000256" key="1">
    <source>
        <dbReference type="ARBA" id="ARBA00022676"/>
    </source>
</evidence>
<keyword evidence="4" id="KW-1185">Reference proteome</keyword>
<dbReference type="Proteomes" id="UP000537862">
    <property type="component" value="Unassembled WGS sequence"/>
</dbReference>
<dbReference type="PANTHER" id="PTHR30160">
    <property type="entry name" value="TETRAACYLDISACCHARIDE 4'-KINASE-RELATED"/>
    <property type="match status" value="1"/>
</dbReference>
<keyword evidence="1" id="KW-0328">Glycosyltransferase</keyword>
<name>A0A849P887_9BURK</name>
<dbReference type="EMBL" id="JABGBN010000003">
    <property type="protein sequence ID" value="NOL51748.1"/>
    <property type="molecule type" value="Genomic_DNA"/>
</dbReference>
<dbReference type="Pfam" id="PF01075">
    <property type="entry name" value="Glyco_transf_9"/>
    <property type="match status" value="1"/>
</dbReference>
<protein>
    <submittedName>
        <fullName evidence="3">Heptosyltransferase</fullName>
    </submittedName>
</protein>
<dbReference type="GO" id="GO:0008713">
    <property type="term" value="F:ADP-heptose-lipopolysaccharide heptosyltransferase activity"/>
    <property type="evidence" value="ECO:0007669"/>
    <property type="project" value="TreeGrafter"/>
</dbReference>
<dbReference type="InterPro" id="IPR002201">
    <property type="entry name" value="Glyco_trans_9"/>
</dbReference>
<organism evidence="3 4">
    <name type="scientific">Pelistega suis</name>
    <dbReference type="NCBI Taxonomy" id="1631957"/>
    <lineage>
        <taxon>Bacteria</taxon>
        <taxon>Pseudomonadati</taxon>
        <taxon>Pseudomonadota</taxon>
        <taxon>Betaproteobacteria</taxon>
        <taxon>Burkholderiales</taxon>
        <taxon>Alcaligenaceae</taxon>
        <taxon>Pelistega</taxon>
    </lineage>
</organism>
<dbReference type="AlphaFoldDB" id="A0A849P887"/>
<dbReference type="InterPro" id="IPR051199">
    <property type="entry name" value="LPS_LOS_Heptosyltrfase"/>
</dbReference>
<evidence type="ECO:0000313" key="4">
    <source>
        <dbReference type="Proteomes" id="UP000537862"/>
    </source>
</evidence>
<dbReference type="Gene3D" id="3.40.50.2000">
    <property type="entry name" value="Glycogen Phosphorylase B"/>
    <property type="match status" value="2"/>
</dbReference>
<dbReference type="SUPFAM" id="SSF53756">
    <property type="entry name" value="UDP-Glycosyltransferase/glycogen phosphorylase"/>
    <property type="match status" value="1"/>
</dbReference>
<evidence type="ECO:0000313" key="3">
    <source>
        <dbReference type="EMBL" id="NOL51748.1"/>
    </source>
</evidence>
<dbReference type="GO" id="GO:0005829">
    <property type="term" value="C:cytosol"/>
    <property type="evidence" value="ECO:0007669"/>
    <property type="project" value="TreeGrafter"/>
</dbReference>
<dbReference type="RefSeq" id="WP_171680443.1">
    <property type="nucleotide sequence ID" value="NZ_JABGBN010000003.1"/>
</dbReference>
<evidence type="ECO:0000256" key="2">
    <source>
        <dbReference type="ARBA" id="ARBA00022679"/>
    </source>
</evidence>
<accession>A0A849P887</accession>
<proteinExistence type="predicted"/>
<reference evidence="3 4" key="1">
    <citation type="submission" date="2020-05" db="EMBL/GenBank/DDBJ databases">
        <authorList>
            <person name="Niu N."/>
        </authorList>
    </citation>
    <scope>NUCLEOTIDE SEQUENCE [LARGE SCALE GENOMIC DNA]</scope>
    <source>
        <strain evidence="3 4">3340-03</strain>
    </source>
</reference>
<keyword evidence="2 3" id="KW-0808">Transferase</keyword>
<gene>
    <name evidence="3" type="ORF">HKX39_06125</name>
</gene>
<dbReference type="GO" id="GO:0009244">
    <property type="term" value="P:lipopolysaccharide core region biosynthetic process"/>
    <property type="evidence" value="ECO:0007669"/>
    <property type="project" value="TreeGrafter"/>
</dbReference>